<feature type="binding site" evidence="4">
    <location>
        <position position="268"/>
    </location>
    <ligand>
        <name>Zn(2+)</name>
        <dbReference type="ChEBI" id="CHEBI:29105"/>
        <note>catalytic</note>
    </ligand>
</feature>
<comment type="similarity">
    <text evidence="4">Belongs to the metallo-dependent hydrolases superfamily. Adenosine and AMP deaminases family. Adenine deaminase type 2 subfamily.</text>
</comment>
<proteinExistence type="inferred from homology"/>
<sequence length="330" mass="37585">MPKAELHLHLEGTLEPELKLLLSKENQVVLEQKTVAEIKKSYQFDSLTSFLQVYYSGMSVLQKEEDFYRLALDYLKKAKEHNVRYVELFFDPQAHTTRGVAFDTVIKGYARAVSDSQALFGIESALVMCFLRDLSAESAEETLTAALPYKELILGVGLDSDERDNPPIKFKKVFKKAQEIGWHTTMHCDIDQEDSIEHIEQALLDIGVERIDHGTNIVENPRLVEYIKEKGIGLTCCPVSNSFVVEDMKGKEMLKLLQEGVKVTLNSDDPAYFQSYISDDFVALSQKYPLAPKEIAQLAKNSFEIAWISDERKAQYFAEIEEYVADYAEK</sequence>
<dbReference type="PANTHER" id="PTHR43114:SF7">
    <property type="entry name" value="ADENOSINE DEAMINASE DOMAIN-CONTAINING PROTEIN"/>
    <property type="match status" value="1"/>
</dbReference>
<dbReference type="HAMAP" id="MF_01962">
    <property type="entry name" value="Adenine_deaminase"/>
    <property type="match status" value="1"/>
</dbReference>
<dbReference type="OrthoDB" id="9779574at2"/>
<dbReference type="GO" id="GO:0000034">
    <property type="term" value="F:adenine deaminase activity"/>
    <property type="evidence" value="ECO:0007669"/>
    <property type="project" value="UniProtKB-UniRule"/>
</dbReference>
<evidence type="ECO:0000256" key="2">
    <source>
        <dbReference type="ARBA" id="ARBA00022801"/>
    </source>
</evidence>
<comment type="function">
    <text evidence="4">Catalyzes the hydrolytic deamination of adenine to hypoxanthine. Plays an important role in the purine salvage pathway and in nitrogen catabolism.</text>
</comment>
<evidence type="ECO:0000256" key="3">
    <source>
        <dbReference type="ARBA" id="ARBA00022833"/>
    </source>
</evidence>
<dbReference type="InterPro" id="IPR001365">
    <property type="entry name" value="A_deaminase_dom"/>
</dbReference>
<dbReference type="GO" id="GO:0008270">
    <property type="term" value="F:zinc ion binding"/>
    <property type="evidence" value="ECO:0007669"/>
    <property type="project" value="UniProtKB-UniRule"/>
</dbReference>
<dbReference type="NCBIfam" id="TIGR01430">
    <property type="entry name" value="aden_deam"/>
    <property type="match status" value="1"/>
</dbReference>
<dbReference type="InterPro" id="IPR032466">
    <property type="entry name" value="Metal_Hydrolase"/>
</dbReference>
<organism evidence="6 7">
    <name type="scientific">Vagococcus entomophilus</name>
    <dbReference type="NCBI Taxonomy" id="1160095"/>
    <lineage>
        <taxon>Bacteria</taxon>
        <taxon>Bacillati</taxon>
        <taxon>Bacillota</taxon>
        <taxon>Bacilli</taxon>
        <taxon>Lactobacillales</taxon>
        <taxon>Enterococcaceae</taxon>
        <taxon>Vagococcus</taxon>
    </lineage>
</organism>
<dbReference type="SUPFAM" id="SSF51556">
    <property type="entry name" value="Metallo-dependent hydrolases"/>
    <property type="match status" value="1"/>
</dbReference>
<protein>
    <recommendedName>
        <fullName evidence="4">Adenine deaminase</fullName>
        <shortName evidence="4">ADE</shortName>
        <ecNumber evidence="4">3.5.4.2</ecNumber>
    </recommendedName>
    <alternativeName>
        <fullName evidence="4">Adenine aminohydrolase</fullName>
        <shortName evidence="4">AAH</shortName>
    </alternativeName>
</protein>
<dbReference type="PANTHER" id="PTHR43114">
    <property type="entry name" value="ADENINE DEAMINASE"/>
    <property type="match status" value="1"/>
</dbReference>
<dbReference type="InterPro" id="IPR006330">
    <property type="entry name" value="Ado/ade_deaminase"/>
</dbReference>
<keyword evidence="3 4" id="KW-0862">Zinc</keyword>
<keyword evidence="7" id="KW-1185">Reference proteome</keyword>
<evidence type="ECO:0000256" key="1">
    <source>
        <dbReference type="ARBA" id="ARBA00022723"/>
    </source>
</evidence>
<dbReference type="GO" id="GO:0009117">
    <property type="term" value="P:nucleotide metabolic process"/>
    <property type="evidence" value="ECO:0007669"/>
    <property type="project" value="UniProtKB-KW"/>
</dbReference>
<evidence type="ECO:0000313" key="6">
    <source>
        <dbReference type="EMBL" id="RSU08771.1"/>
    </source>
</evidence>
<feature type="binding site" evidence="4">
    <location>
        <position position="187"/>
    </location>
    <ligand>
        <name>Zn(2+)</name>
        <dbReference type="ChEBI" id="CHEBI:29105"/>
        <note>catalytic</note>
    </ligand>
</feature>
<dbReference type="Proteomes" id="UP000288669">
    <property type="component" value="Unassembled WGS sequence"/>
</dbReference>
<comment type="catalytic activity">
    <reaction evidence="4">
        <text>adenine + H2O + H(+) = hypoxanthine + NH4(+)</text>
        <dbReference type="Rhea" id="RHEA:23688"/>
        <dbReference type="ChEBI" id="CHEBI:15377"/>
        <dbReference type="ChEBI" id="CHEBI:15378"/>
        <dbReference type="ChEBI" id="CHEBI:16708"/>
        <dbReference type="ChEBI" id="CHEBI:17368"/>
        <dbReference type="ChEBI" id="CHEBI:28938"/>
        <dbReference type="EC" id="3.5.4.2"/>
    </reaction>
</comment>
<name>A0A430AKX9_9ENTE</name>
<reference evidence="6 7" key="1">
    <citation type="submission" date="2017-05" db="EMBL/GenBank/DDBJ databases">
        <title>Vagococcus spp. assemblies.</title>
        <authorList>
            <person name="Gulvik C.A."/>
        </authorList>
    </citation>
    <scope>NUCLEOTIDE SEQUENCE [LARGE SCALE GENOMIC DNA]</scope>
    <source>
        <strain evidence="6 7">DSM 24756</strain>
    </source>
</reference>
<keyword evidence="2 4" id="KW-0378">Hydrolase</keyword>
<dbReference type="InterPro" id="IPR028892">
    <property type="entry name" value="ADE"/>
</dbReference>
<comment type="caution">
    <text evidence="4">Lacks conserved residue(s) required for the propagation of feature annotation.</text>
</comment>
<comment type="caution">
    <text evidence="6">The sequence shown here is derived from an EMBL/GenBank/DDBJ whole genome shotgun (WGS) entry which is preliminary data.</text>
</comment>
<evidence type="ECO:0000256" key="4">
    <source>
        <dbReference type="HAMAP-Rule" id="MF_01962"/>
    </source>
</evidence>
<feature type="binding site" evidence="4">
    <location>
        <position position="9"/>
    </location>
    <ligand>
        <name>Zn(2+)</name>
        <dbReference type="ChEBI" id="CHEBI:29105"/>
        <note>catalytic</note>
    </ligand>
</feature>
<feature type="domain" description="Adenosine deaminase" evidence="5">
    <location>
        <begin position="2"/>
        <end position="322"/>
    </location>
</feature>
<gene>
    <name evidence="6" type="ORF">CBF30_00135</name>
</gene>
<feature type="binding site" evidence="4">
    <location>
        <position position="7"/>
    </location>
    <ligand>
        <name>Zn(2+)</name>
        <dbReference type="ChEBI" id="CHEBI:29105"/>
        <note>catalytic</note>
    </ligand>
</feature>
<accession>A0A430AKX9</accession>
<comment type="cofactor">
    <cofactor evidence="4">
        <name>Zn(2+)</name>
        <dbReference type="ChEBI" id="CHEBI:29105"/>
    </cofactor>
    <text evidence="4">Binds 1 zinc ion per subunit.</text>
</comment>
<evidence type="ECO:0000259" key="5">
    <source>
        <dbReference type="Pfam" id="PF00962"/>
    </source>
</evidence>
<dbReference type="EC" id="3.5.4.2" evidence="4"/>
<dbReference type="AlphaFoldDB" id="A0A430AKX9"/>
<dbReference type="Gene3D" id="3.20.20.140">
    <property type="entry name" value="Metal-dependent hydrolases"/>
    <property type="match status" value="1"/>
</dbReference>
<feature type="site" description="Important for catalytic activity" evidence="4">
    <location>
        <position position="213"/>
    </location>
</feature>
<keyword evidence="4" id="KW-0546">Nucleotide metabolism</keyword>
<feature type="binding site" evidence="4">
    <location>
        <position position="269"/>
    </location>
    <ligand>
        <name>substrate</name>
    </ligand>
</feature>
<dbReference type="GO" id="GO:0043103">
    <property type="term" value="P:hypoxanthine salvage"/>
    <property type="evidence" value="ECO:0007669"/>
    <property type="project" value="UniProtKB-UniRule"/>
</dbReference>
<dbReference type="Pfam" id="PF00962">
    <property type="entry name" value="A_deaminase"/>
    <property type="match status" value="1"/>
</dbReference>
<dbReference type="GO" id="GO:0006146">
    <property type="term" value="P:adenine catabolic process"/>
    <property type="evidence" value="ECO:0007669"/>
    <property type="project" value="UniProtKB-UniRule"/>
</dbReference>
<keyword evidence="1 4" id="KW-0479">Metal-binding</keyword>
<evidence type="ECO:0000313" key="7">
    <source>
        <dbReference type="Proteomes" id="UP000288669"/>
    </source>
</evidence>
<dbReference type="GO" id="GO:0005829">
    <property type="term" value="C:cytosol"/>
    <property type="evidence" value="ECO:0007669"/>
    <property type="project" value="TreeGrafter"/>
</dbReference>
<dbReference type="EMBL" id="NGJZ01000001">
    <property type="protein sequence ID" value="RSU08771.1"/>
    <property type="molecule type" value="Genomic_DNA"/>
</dbReference>